<sequence length="742" mass="83496">MIRFGAFDPLHPLGVVSVANGEHIFGLRLLTQDHQSGEVVDGRALDWSTLRVGEVADGLYNVCWTVAGKAAHLSWSRVDERRVYGKVSFDEGLSVVAEAYVPWAYRLRDRWVNFVVHGRFTLTGEMIGPHQEGGPRAVRLTFGSEPAALERYNDRDLQLRILRGAKSLLRVAPGDVWNDMGLGWFAAAHHTRDFAFVLEVGEPEVFLQAPDAPARARLFGEAARLHAENLEEYGRHCLHTDGALGEAGPAVSRLLGFNVLYREDTGRRYVITDRPWARGEDDWGILFNWDTFLSSAAAAWFDPDLSRENLRSGLDLQLPDGRIPLHARRTGGHAAEPPILAGRHQIIVQALTAWRSYLHHLDRAWLGEVYPALVRSHRWWFADRGDGQAWRDPAGRGLLTFGYDPELEMGVIGARHQPYVAKAQYAYFETYDDSPQWTTGEHFRSLRGKDRFTADQAADRARYDERTHTVDMYTLERNCLYALESECLAQIAAELGFEADRRDFLEEYAAMKARINETMWDDEAGCYFNVTLDGRFSRVYTPDVFLPLTAGLTDGERADKLLRLLLDESKFWGEFPLPSVAKDDPSFAEQHYWRGQIWPPQVYLVFLGLRRAGFTEAAEALADRALAMFLGEWRERGYSPENYSSVTGRSAGSPHYNWGTLMGVVGLESCLDLTPGHARFGRRGDADYTLRNVRLGEDVYDVTGRGGVTTVFRNGTEVARGRGIVEVDRESAPSHSPPDVTA</sequence>
<comment type="similarity">
    <text evidence="1">Belongs to the glycosyl hydrolase 63 family.</text>
</comment>
<feature type="domain" description="Mannosylglycerate hydrolase MGH1-like glycoside hydrolase" evidence="4">
    <location>
        <begin position="287"/>
        <end position="658"/>
    </location>
</feature>
<keyword evidence="5" id="KW-0614">Plasmid</keyword>
<dbReference type="InterPro" id="IPR012341">
    <property type="entry name" value="6hp_glycosidase-like_sf"/>
</dbReference>
<organism evidence="5 6">
    <name type="scientific">Deinococcus aetherius</name>
    <dbReference type="NCBI Taxonomy" id="200252"/>
    <lineage>
        <taxon>Bacteria</taxon>
        <taxon>Thermotogati</taxon>
        <taxon>Deinococcota</taxon>
        <taxon>Deinococci</taxon>
        <taxon>Deinococcales</taxon>
        <taxon>Deinococcaceae</taxon>
        <taxon>Deinococcus</taxon>
    </lineage>
</organism>
<accession>A0ABM8AIT0</accession>
<keyword evidence="3" id="KW-0326">Glycosidase</keyword>
<dbReference type="InterPro" id="IPR004888">
    <property type="entry name" value="Glycoside_hydrolase_63"/>
</dbReference>
<dbReference type="Pfam" id="PF22422">
    <property type="entry name" value="MGH1-like_GH"/>
    <property type="match status" value="1"/>
</dbReference>
<geneLocation type="plasmid" evidence="5 6">
    <name>pDAETH-1</name>
</geneLocation>
<evidence type="ECO:0000313" key="6">
    <source>
        <dbReference type="Proteomes" id="UP001064971"/>
    </source>
</evidence>
<evidence type="ECO:0000256" key="1">
    <source>
        <dbReference type="ARBA" id="ARBA00010833"/>
    </source>
</evidence>
<dbReference type="SUPFAM" id="SSF48208">
    <property type="entry name" value="Six-hairpin glycosidases"/>
    <property type="match status" value="1"/>
</dbReference>
<dbReference type="PANTHER" id="PTHR10412">
    <property type="entry name" value="MANNOSYL-OLIGOSACCHARIDE GLUCOSIDASE"/>
    <property type="match status" value="1"/>
</dbReference>
<keyword evidence="6" id="KW-1185">Reference proteome</keyword>
<evidence type="ECO:0000256" key="2">
    <source>
        <dbReference type="ARBA" id="ARBA00022801"/>
    </source>
</evidence>
<proteinExistence type="inferred from homology"/>
<evidence type="ECO:0000259" key="4">
    <source>
        <dbReference type="Pfam" id="PF22422"/>
    </source>
</evidence>
<evidence type="ECO:0000256" key="3">
    <source>
        <dbReference type="ARBA" id="ARBA00023295"/>
    </source>
</evidence>
<dbReference type="InterPro" id="IPR054491">
    <property type="entry name" value="MGH1-like_GH"/>
</dbReference>
<reference evidence="5" key="1">
    <citation type="submission" date="2022-07" db="EMBL/GenBank/DDBJ databases">
        <title>Complete Genome Sequence of the Radioresistant Bacterium Deinococcus aetherius ST0316, Isolated from the Air Dust collected in Lower Stratosphere above Japan.</title>
        <authorList>
            <person name="Satoh K."/>
            <person name="Hagiwara K."/>
            <person name="Katsumata K."/>
            <person name="Kubo A."/>
            <person name="Yokobori S."/>
            <person name="Yamagishi A."/>
            <person name="Oono Y."/>
            <person name="Narumi I."/>
        </authorList>
    </citation>
    <scope>NUCLEOTIDE SEQUENCE</scope>
    <source>
        <strain evidence="5">ST0316</strain>
        <plasmid evidence="5">pDAETH-1</plasmid>
    </source>
</reference>
<dbReference type="EMBL" id="AP026561">
    <property type="protein sequence ID" value="BDP43729.1"/>
    <property type="molecule type" value="Genomic_DNA"/>
</dbReference>
<evidence type="ECO:0000313" key="5">
    <source>
        <dbReference type="EMBL" id="BDP43729.1"/>
    </source>
</evidence>
<dbReference type="Gene3D" id="1.50.10.10">
    <property type="match status" value="1"/>
</dbReference>
<protein>
    <recommendedName>
        <fullName evidence="4">Mannosylglycerate hydrolase MGH1-like glycoside hydrolase domain-containing protein</fullName>
    </recommendedName>
</protein>
<dbReference type="PANTHER" id="PTHR10412:SF11">
    <property type="entry name" value="MANNOSYL-OLIGOSACCHARIDE GLUCOSIDASE"/>
    <property type="match status" value="1"/>
</dbReference>
<dbReference type="InterPro" id="IPR008928">
    <property type="entry name" value="6-hairpin_glycosidase_sf"/>
</dbReference>
<dbReference type="RefSeq" id="WP_264777588.1">
    <property type="nucleotide sequence ID" value="NZ_AP026561.1"/>
</dbReference>
<name>A0ABM8AIT0_9DEIO</name>
<dbReference type="Proteomes" id="UP001064971">
    <property type="component" value="Plasmid pDAETH-1"/>
</dbReference>
<keyword evidence="2" id="KW-0378">Hydrolase</keyword>
<gene>
    <name evidence="5" type="ORF">DAETH_36980</name>
</gene>